<dbReference type="SUPFAM" id="SSF47336">
    <property type="entry name" value="ACP-like"/>
    <property type="match status" value="1"/>
</dbReference>
<dbReference type="Pfam" id="PF00550">
    <property type="entry name" value="PP-binding"/>
    <property type="match status" value="1"/>
</dbReference>
<dbReference type="InterPro" id="IPR009081">
    <property type="entry name" value="PP-bd_ACP"/>
</dbReference>
<reference evidence="4" key="1">
    <citation type="journal article" date="2019" name="Int. J. Syst. Evol. Microbiol.">
        <title>The Global Catalogue of Microorganisms (GCM) 10K type strain sequencing project: providing services to taxonomists for standard genome sequencing and annotation.</title>
        <authorList>
            <consortium name="The Broad Institute Genomics Platform"/>
            <consortium name="The Broad Institute Genome Sequencing Center for Infectious Disease"/>
            <person name="Wu L."/>
            <person name="Ma J."/>
        </authorList>
    </citation>
    <scope>NUCLEOTIDE SEQUENCE [LARGE SCALE GENOMIC DNA]</scope>
    <source>
        <strain evidence="4">JCM 31486</strain>
    </source>
</reference>
<evidence type="ECO:0000259" key="2">
    <source>
        <dbReference type="PROSITE" id="PS50075"/>
    </source>
</evidence>
<evidence type="ECO:0000313" key="3">
    <source>
        <dbReference type="EMBL" id="MFD1045309.1"/>
    </source>
</evidence>
<keyword evidence="4" id="KW-1185">Reference proteome</keyword>
<dbReference type="InterPro" id="IPR036736">
    <property type="entry name" value="ACP-like_sf"/>
</dbReference>
<organism evidence="3 4">
    <name type="scientific">Kibdelosporangium lantanae</name>
    <dbReference type="NCBI Taxonomy" id="1497396"/>
    <lineage>
        <taxon>Bacteria</taxon>
        <taxon>Bacillati</taxon>
        <taxon>Actinomycetota</taxon>
        <taxon>Actinomycetes</taxon>
        <taxon>Pseudonocardiales</taxon>
        <taxon>Pseudonocardiaceae</taxon>
        <taxon>Kibdelosporangium</taxon>
    </lineage>
</organism>
<dbReference type="Proteomes" id="UP001597045">
    <property type="component" value="Unassembled WGS sequence"/>
</dbReference>
<evidence type="ECO:0000313" key="4">
    <source>
        <dbReference type="Proteomes" id="UP001597045"/>
    </source>
</evidence>
<dbReference type="PROSITE" id="PS50075">
    <property type="entry name" value="CARRIER"/>
    <property type="match status" value="1"/>
</dbReference>
<name>A0ABW3M7J9_9PSEU</name>
<sequence>MDRASILKTVTNALAEVMQRDYSDVNEETRLFEDLHLDSTSVLTVLMALEDHTGLEVDPESLQMDNFRTLGTLADYLRSTRSAHIEHGDVPDTEGSRPDGT</sequence>
<feature type="domain" description="Carrier" evidence="2">
    <location>
        <begin position="1"/>
        <end position="81"/>
    </location>
</feature>
<dbReference type="EMBL" id="JBHTIS010000262">
    <property type="protein sequence ID" value="MFD1045309.1"/>
    <property type="molecule type" value="Genomic_DNA"/>
</dbReference>
<proteinExistence type="predicted"/>
<dbReference type="Gene3D" id="1.10.1200.10">
    <property type="entry name" value="ACP-like"/>
    <property type="match status" value="1"/>
</dbReference>
<gene>
    <name evidence="3" type="ORF">ACFQ1S_06775</name>
</gene>
<accession>A0ABW3M7J9</accession>
<protein>
    <submittedName>
        <fullName evidence="3">Acyl carrier protein</fullName>
    </submittedName>
</protein>
<feature type="compositionally biased region" description="Basic and acidic residues" evidence="1">
    <location>
        <begin position="83"/>
        <end position="101"/>
    </location>
</feature>
<feature type="region of interest" description="Disordered" evidence="1">
    <location>
        <begin position="82"/>
        <end position="101"/>
    </location>
</feature>
<comment type="caution">
    <text evidence="3">The sequence shown here is derived from an EMBL/GenBank/DDBJ whole genome shotgun (WGS) entry which is preliminary data.</text>
</comment>
<evidence type="ECO:0000256" key="1">
    <source>
        <dbReference type="SAM" id="MobiDB-lite"/>
    </source>
</evidence>